<dbReference type="Gene3D" id="1.10.1060.10">
    <property type="entry name" value="Alpha-helical ferredoxin"/>
    <property type="match status" value="1"/>
</dbReference>
<dbReference type="KEGG" id="tvd:SG34_027280"/>
<keyword evidence="6" id="KW-0028">Amino-acid biosynthesis</keyword>
<evidence type="ECO:0000256" key="4">
    <source>
        <dbReference type="ARBA" id="ARBA00012079"/>
    </source>
</evidence>
<evidence type="ECO:0000256" key="13">
    <source>
        <dbReference type="ARBA" id="ARBA00037898"/>
    </source>
</evidence>
<keyword evidence="8" id="KW-0521">NADP</keyword>
<keyword evidence="21" id="KW-1185">Reference proteome</keyword>
<dbReference type="PANTHER" id="PTHR42783">
    <property type="entry name" value="GLUTAMATE SYNTHASE [NADPH] SMALL CHAIN"/>
    <property type="match status" value="1"/>
</dbReference>
<reference evidence="20 21" key="1">
    <citation type="journal article" date="2015" name="Genome Announc.">
        <title>Draft Genome Sequences of Marine Isolates of Thalassomonas viridans and Thalassomonas actiniarum.</title>
        <authorList>
            <person name="Olonade I."/>
            <person name="van Zyl L.J."/>
            <person name="Trindade M."/>
        </authorList>
    </citation>
    <scope>NUCLEOTIDE SEQUENCE [LARGE SCALE GENOMIC DNA]</scope>
    <source>
        <strain evidence="20 21">XOM25</strain>
    </source>
</reference>
<evidence type="ECO:0000256" key="9">
    <source>
        <dbReference type="ARBA" id="ARBA00023002"/>
    </source>
</evidence>
<protein>
    <recommendedName>
        <fullName evidence="16">Glutamate synthase [NADPH] small chain</fullName>
        <ecNumber evidence="4">1.4.1.13</ecNumber>
    </recommendedName>
    <alternativeName>
        <fullName evidence="17">Glutamate synthase subunit beta</fullName>
    </alternativeName>
</protein>
<feature type="domain" description="Dihydroprymidine dehydrogenase" evidence="19">
    <location>
        <begin position="25"/>
        <end position="134"/>
    </location>
</feature>
<comment type="pathway">
    <text evidence="2">Energy metabolism; nitrogen metabolism.</text>
</comment>
<comment type="function">
    <text evidence="15">Catalyzes the conversion of L-glutamine and 2-oxoglutarate into two molecules of L-glutamate.</text>
</comment>
<evidence type="ECO:0000256" key="12">
    <source>
        <dbReference type="ARBA" id="ARBA00023164"/>
    </source>
</evidence>
<reference evidence="20 21" key="2">
    <citation type="journal article" date="2022" name="Mar. Drugs">
        <title>Bioassay-Guided Fractionation Leads to the Detection of Cholic Acid Generated by the Rare Thalassomonas sp.</title>
        <authorList>
            <person name="Pheiffer F."/>
            <person name="Schneider Y.K."/>
            <person name="Hansen E.H."/>
            <person name="Andersen J.H."/>
            <person name="Isaksson J."/>
            <person name="Busche T."/>
            <person name="R C."/>
            <person name="Kalinowski J."/>
            <person name="Zyl L.V."/>
            <person name="Trindade M."/>
        </authorList>
    </citation>
    <scope>NUCLEOTIDE SEQUENCE [LARGE SCALE GENOMIC DNA]</scope>
    <source>
        <strain evidence="20 21">XOM25</strain>
    </source>
</reference>
<evidence type="ECO:0000259" key="19">
    <source>
        <dbReference type="Pfam" id="PF14691"/>
    </source>
</evidence>
<evidence type="ECO:0000256" key="17">
    <source>
        <dbReference type="ARBA" id="ARBA00080114"/>
    </source>
</evidence>
<dbReference type="InterPro" id="IPR023753">
    <property type="entry name" value="FAD/NAD-binding_dom"/>
</dbReference>
<keyword evidence="10" id="KW-0408">Iron</keyword>
<dbReference type="InterPro" id="IPR036188">
    <property type="entry name" value="FAD/NAD-bd_sf"/>
</dbReference>
<name>A0AAF0C763_9GAMM</name>
<gene>
    <name evidence="20" type="ORF">SG34_027280</name>
</gene>
<dbReference type="EC" id="1.4.1.13" evidence="4"/>
<evidence type="ECO:0000256" key="8">
    <source>
        <dbReference type="ARBA" id="ARBA00022857"/>
    </source>
</evidence>
<evidence type="ECO:0000313" key="21">
    <source>
        <dbReference type="Proteomes" id="UP000032352"/>
    </source>
</evidence>
<dbReference type="InterPro" id="IPR009051">
    <property type="entry name" value="Helical_ferredxn"/>
</dbReference>
<keyword evidence="12" id="KW-0314">Glutamate biosynthesis</keyword>
<comment type="pathway">
    <text evidence="3">Nitrogen metabolism.</text>
</comment>
<evidence type="ECO:0000256" key="7">
    <source>
        <dbReference type="ARBA" id="ARBA00022723"/>
    </source>
</evidence>
<dbReference type="EMBL" id="CP059733">
    <property type="protein sequence ID" value="WDE04962.1"/>
    <property type="molecule type" value="Genomic_DNA"/>
</dbReference>
<evidence type="ECO:0000256" key="5">
    <source>
        <dbReference type="ARBA" id="ARBA00022485"/>
    </source>
</evidence>
<dbReference type="Gene3D" id="3.50.50.60">
    <property type="entry name" value="FAD/NAD(P)-binding domain"/>
    <property type="match status" value="2"/>
</dbReference>
<evidence type="ECO:0000256" key="15">
    <source>
        <dbReference type="ARBA" id="ARBA00053198"/>
    </source>
</evidence>
<dbReference type="PANTHER" id="PTHR42783:SF3">
    <property type="entry name" value="GLUTAMATE SYNTHASE [NADPH] SMALL CHAIN-RELATED"/>
    <property type="match status" value="1"/>
</dbReference>
<evidence type="ECO:0000259" key="18">
    <source>
        <dbReference type="Pfam" id="PF07992"/>
    </source>
</evidence>
<dbReference type="GO" id="GO:0051539">
    <property type="term" value="F:4 iron, 4 sulfur cluster binding"/>
    <property type="evidence" value="ECO:0007669"/>
    <property type="project" value="UniProtKB-KW"/>
</dbReference>
<proteinExistence type="predicted"/>
<dbReference type="NCBIfam" id="TIGR01318">
    <property type="entry name" value="gltD_gamma_fam"/>
    <property type="match status" value="1"/>
</dbReference>
<evidence type="ECO:0000256" key="14">
    <source>
        <dbReference type="ARBA" id="ARBA00048151"/>
    </source>
</evidence>
<keyword evidence="5" id="KW-0004">4Fe-4S</keyword>
<feature type="domain" description="FAD/NAD(P)-binding" evidence="18">
    <location>
        <begin position="147"/>
        <end position="458"/>
    </location>
</feature>
<dbReference type="PRINTS" id="PR00419">
    <property type="entry name" value="ADXRDTASE"/>
</dbReference>
<evidence type="ECO:0000256" key="16">
    <source>
        <dbReference type="ARBA" id="ARBA00073489"/>
    </source>
</evidence>
<dbReference type="InterPro" id="IPR006006">
    <property type="entry name" value="GltD-like"/>
</dbReference>
<dbReference type="Proteomes" id="UP000032352">
    <property type="component" value="Chromosome"/>
</dbReference>
<dbReference type="FunFam" id="3.50.50.60:FF:000068">
    <property type="entry name" value="Glutamate synthase small subunit"/>
    <property type="match status" value="1"/>
</dbReference>
<dbReference type="GO" id="GO:0046872">
    <property type="term" value="F:metal ion binding"/>
    <property type="evidence" value="ECO:0007669"/>
    <property type="project" value="UniProtKB-KW"/>
</dbReference>
<evidence type="ECO:0000256" key="3">
    <source>
        <dbReference type="ARBA" id="ARBA00004909"/>
    </source>
</evidence>
<sequence>MSKNVYQFIDVERIEPPKKAIEQRKIDFVEIYHPLGSDQSKGQADRCLDCGNPYCEWKCPVHNYIPQWLELVTEGKIFEAADLCHQTNSLPEMCGRVCPQDRLCESACTLNEDFGAVTIGNIEKFITDTALEQGWKPDLSHVIHTGKKVAVIGAGPAGLACADVLTRNGVKAVVFDKNAEIGGLLTFGIPSFKLEKSVVKRRREIFEGMGIEFCLNTNVGVDISFDSLSQDYDAVFLALGTYTDMTGGFDNEGAAGVYNALDFLIGNTQQLMGITENARPYVSFAGKQVIVLGGGDTAMDCVRTSVRQGATEVTCAYRRDEANMPGSPREVQNAKEEGVNFEFNLQPLDISVDAEGKANGVKFVKTRLGEPDANGRRNPEVIEGSEFIMPADAVVIAFGFLPSPPQWMKDAGVEVDARGRVLACDSSPFALQTSKANIFAGGDMVLGSDLVVTAIDQGRKAALGILDYVFDEQVKAV</sequence>
<dbReference type="FunFam" id="1.10.1060.10:FF:000004">
    <property type="entry name" value="Glutamate synthase, small subunit"/>
    <property type="match status" value="1"/>
</dbReference>
<accession>A0AAF0C763</accession>
<dbReference type="AlphaFoldDB" id="A0AAF0C763"/>
<evidence type="ECO:0000256" key="1">
    <source>
        <dbReference type="ARBA" id="ARBA00001966"/>
    </source>
</evidence>
<keyword evidence="7" id="KW-0479">Metal-binding</keyword>
<evidence type="ECO:0000256" key="11">
    <source>
        <dbReference type="ARBA" id="ARBA00023014"/>
    </source>
</evidence>
<dbReference type="RefSeq" id="WP_044840086.1">
    <property type="nucleotide sequence ID" value="NZ_CP059733.1"/>
</dbReference>
<dbReference type="InterPro" id="IPR028261">
    <property type="entry name" value="DPD_II"/>
</dbReference>
<dbReference type="SUPFAM" id="SSF51971">
    <property type="entry name" value="Nucleotide-binding domain"/>
    <property type="match status" value="1"/>
</dbReference>
<evidence type="ECO:0000256" key="2">
    <source>
        <dbReference type="ARBA" id="ARBA00004802"/>
    </source>
</evidence>
<keyword evidence="11" id="KW-0411">Iron-sulfur</keyword>
<dbReference type="Pfam" id="PF14691">
    <property type="entry name" value="Fer4_20"/>
    <property type="match status" value="1"/>
</dbReference>
<evidence type="ECO:0000313" key="20">
    <source>
        <dbReference type="EMBL" id="WDE04962.1"/>
    </source>
</evidence>
<comment type="pathway">
    <text evidence="13">Amino-acid biosynthesis; L-glutamate biosynthesis via GLT pathway; L-glutamate from 2-oxoglutarate and L-glutamine (NADP(+) route): step 1/1.</text>
</comment>
<comment type="catalytic activity">
    <reaction evidence="14">
        <text>2 L-glutamate + NADP(+) = L-glutamine + 2-oxoglutarate + NADPH + H(+)</text>
        <dbReference type="Rhea" id="RHEA:15501"/>
        <dbReference type="ChEBI" id="CHEBI:15378"/>
        <dbReference type="ChEBI" id="CHEBI:16810"/>
        <dbReference type="ChEBI" id="CHEBI:29985"/>
        <dbReference type="ChEBI" id="CHEBI:57783"/>
        <dbReference type="ChEBI" id="CHEBI:58349"/>
        <dbReference type="ChEBI" id="CHEBI:58359"/>
        <dbReference type="EC" id="1.4.1.13"/>
    </reaction>
</comment>
<dbReference type="GO" id="GO:0006537">
    <property type="term" value="P:glutamate biosynthetic process"/>
    <property type="evidence" value="ECO:0007669"/>
    <property type="project" value="UniProtKB-KW"/>
</dbReference>
<keyword evidence="9" id="KW-0560">Oxidoreductase</keyword>
<dbReference type="SUPFAM" id="SSF46548">
    <property type="entry name" value="alpha-helical ferredoxin"/>
    <property type="match status" value="1"/>
</dbReference>
<evidence type="ECO:0000256" key="6">
    <source>
        <dbReference type="ARBA" id="ARBA00022605"/>
    </source>
</evidence>
<organism evidence="20 21">
    <name type="scientific">Thalassomonas viridans</name>
    <dbReference type="NCBI Taxonomy" id="137584"/>
    <lineage>
        <taxon>Bacteria</taxon>
        <taxon>Pseudomonadati</taxon>
        <taxon>Pseudomonadota</taxon>
        <taxon>Gammaproteobacteria</taxon>
        <taxon>Alteromonadales</taxon>
        <taxon>Colwelliaceae</taxon>
        <taxon>Thalassomonas</taxon>
    </lineage>
</organism>
<dbReference type="Pfam" id="PF07992">
    <property type="entry name" value="Pyr_redox_2"/>
    <property type="match status" value="1"/>
</dbReference>
<comment type="cofactor">
    <cofactor evidence="1">
        <name>[4Fe-4S] cluster</name>
        <dbReference type="ChEBI" id="CHEBI:49883"/>
    </cofactor>
</comment>
<evidence type="ECO:0000256" key="10">
    <source>
        <dbReference type="ARBA" id="ARBA00023004"/>
    </source>
</evidence>
<dbReference type="GO" id="GO:0004355">
    <property type="term" value="F:glutamate synthase (NADPH) activity"/>
    <property type="evidence" value="ECO:0007669"/>
    <property type="project" value="UniProtKB-EC"/>
</dbReference>